<keyword evidence="1" id="KW-0472">Membrane</keyword>
<accession>K9W091</accession>
<proteinExistence type="predicted"/>
<keyword evidence="3" id="KW-1185">Reference proteome</keyword>
<protein>
    <submittedName>
        <fullName evidence="2">Uncharacterized protein</fullName>
    </submittedName>
</protein>
<dbReference type="EMBL" id="CP003620">
    <property type="protein sequence ID" value="AFZ13803.1"/>
    <property type="molecule type" value="Genomic_DNA"/>
</dbReference>
<dbReference type="Proteomes" id="UP000010472">
    <property type="component" value="Chromosome"/>
</dbReference>
<feature type="transmembrane region" description="Helical" evidence="1">
    <location>
        <begin position="20"/>
        <end position="42"/>
    </location>
</feature>
<reference evidence="2 3" key="1">
    <citation type="submission" date="2012-06" db="EMBL/GenBank/DDBJ databases">
        <title>Finished chromosome of genome of Crinalium epipsammum PCC 9333.</title>
        <authorList>
            <consortium name="US DOE Joint Genome Institute"/>
            <person name="Gugger M."/>
            <person name="Coursin T."/>
            <person name="Rippka R."/>
            <person name="Tandeau De Marsac N."/>
            <person name="Huntemann M."/>
            <person name="Wei C.-L."/>
            <person name="Han J."/>
            <person name="Detter J.C."/>
            <person name="Han C."/>
            <person name="Tapia R."/>
            <person name="Davenport K."/>
            <person name="Daligault H."/>
            <person name="Erkkila T."/>
            <person name="Gu W."/>
            <person name="Munk A.C.C."/>
            <person name="Teshima H."/>
            <person name="Xu Y."/>
            <person name="Chain P."/>
            <person name="Chen A."/>
            <person name="Krypides N."/>
            <person name="Mavromatis K."/>
            <person name="Markowitz V."/>
            <person name="Szeto E."/>
            <person name="Ivanova N."/>
            <person name="Mikhailova N."/>
            <person name="Ovchinnikova G."/>
            <person name="Pagani I."/>
            <person name="Pati A."/>
            <person name="Goodwin L."/>
            <person name="Peters L."/>
            <person name="Pitluck S."/>
            <person name="Woyke T."/>
            <person name="Kerfeld C."/>
        </authorList>
    </citation>
    <scope>NUCLEOTIDE SEQUENCE [LARGE SCALE GENOMIC DNA]</scope>
    <source>
        <strain evidence="2 3">PCC 9333</strain>
    </source>
</reference>
<keyword evidence="1" id="KW-1133">Transmembrane helix</keyword>
<organism evidence="2 3">
    <name type="scientific">Crinalium epipsammum PCC 9333</name>
    <dbReference type="NCBI Taxonomy" id="1173022"/>
    <lineage>
        <taxon>Bacteria</taxon>
        <taxon>Bacillati</taxon>
        <taxon>Cyanobacteriota</taxon>
        <taxon>Cyanophyceae</taxon>
        <taxon>Gomontiellales</taxon>
        <taxon>Gomontiellaceae</taxon>
        <taxon>Crinalium</taxon>
    </lineage>
</organism>
<dbReference type="RefSeq" id="WP_015203911.1">
    <property type="nucleotide sequence ID" value="NC_019753.1"/>
</dbReference>
<evidence type="ECO:0000256" key="1">
    <source>
        <dbReference type="SAM" id="Phobius"/>
    </source>
</evidence>
<dbReference type="KEGG" id="cep:Cri9333_2964"/>
<name>K9W091_9CYAN</name>
<dbReference type="eggNOG" id="ENOG5033EFJ">
    <property type="taxonomic scope" value="Bacteria"/>
</dbReference>
<evidence type="ECO:0000313" key="3">
    <source>
        <dbReference type="Proteomes" id="UP000010472"/>
    </source>
</evidence>
<gene>
    <name evidence="2" type="ORF">Cri9333_2964</name>
</gene>
<dbReference type="HOGENOM" id="CLU_189984_0_0_3"/>
<dbReference type="AlphaFoldDB" id="K9W091"/>
<evidence type="ECO:0000313" key="2">
    <source>
        <dbReference type="EMBL" id="AFZ13803.1"/>
    </source>
</evidence>
<sequence length="62" mass="6515">MESSSSPSANSSELPANRWAEILGTMIAILTLALPVFAIANFSSSNSLILQQTSYTLPNSGN</sequence>
<keyword evidence="1" id="KW-0812">Transmembrane</keyword>